<evidence type="ECO:0000256" key="7">
    <source>
        <dbReference type="SAM" id="Phobius"/>
    </source>
</evidence>
<dbReference type="SUPFAM" id="SSF48726">
    <property type="entry name" value="Immunoglobulin"/>
    <property type="match status" value="2"/>
</dbReference>
<keyword evidence="7" id="KW-1133">Transmembrane helix</keyword>
<dbReference type="EMBL" id="SDOV01000007">
    <property type="protein sequence ID" value="KAH7639689.1"/>
    <property type="molecule type" value="Genomic_DNA"/>
</dbReference>
<proteinExistence type="predicted"/>
<dbReference type="InterPro" id="IPR007110">
    <property type="entry name" value="Ig-like_dom"/>
</dbReference>
<dbReference type="InterPro" id="IPR003598">
    <property type="entry name" value="Ig_sub2"/>
</dbReference>
<keyword evidence="4" id="KW-0325">Glycoprotein</keyword>
<keyword evidence="7" id="KW-0812">Transmembrane</keyword>
<feature type="compositionally biased region" description="Basic residues" evidence="6">
    <location>
        <begin position="1060"/>
        <end position="1076"/>
    </location>
</feature>
<evidence type="ECO:0000256" key="3">
    <source>
        <dbReference type="ARBA" id="ARBA00023157"/>
    </source>
</evidence>
<dbReference type="GO" id="GO:0016020">
    <property type="term" value="C:membrane"/>
    <property type="evidence" value="ECO:0007669"/>
    <property type="project" value="UniProtKB-SubCell"/>
</dbReference>
<feature type="domain" description="Ig-like" evidence="8">
    <location>
        <begin position="391"/>
        <end position="468"/>
    </location>
</feature>
<dbReference type="PANTHER" id="PTHR11640">
    <property type="entry name" value="NEPHRIN"/>
    <property type="match status" value="1"/>
</dbReference>
<dbReference type="InterPro" id="IPR003599">
    <property type="entry name" value="Ig_sub"/>
</dbReference>
<keyword evidence="5" id="KW-0393">Immunoglobulin domain</keyword>
<dbReference type="SMART" id="SM00409">
    <property type="entry name" value="IG"/>
    <property type="match status" value="3"/>
</dbReference>
<organism evidence="10">
    <name type="scientific">Dermatophagoides farinae</name>
    <name type="common">American house dust mite</name>
    <dbReference type="NCBI Taxonomy" id="6954"/>
    <lineage>
        <taxon>Eukaryota</taxon>
        <taxon>Metazoa</taxon>
        <taxon>Ecdysozoa</taxon>
        <taxon>Arthropoda</taxon>
        <taxon>Chelicerata</taxon>
        <taxon>Arachnida</taxon>
        <taxon>Acari</taxon>
        <taxon>Acariformes</taxon>
        <taxon>Sarcoptiformes</taxon>
        <taxon>Astigmata</taxon>
        <taxon>Psoroptidia</taxon>
        <taxon>Analgoidea</taxon>
        <taxon>Pyroglyphidae</taxon>
        <taxon>Dermatophagoidinae</taxon>
        <taxon>Dermatophagoides</taxon>
    </lineage>
</organism>
<dbReference type="SMART" id="SM00060">
    <property type="entry name" value="FN3"/>
    <property type="match status" value="1"/>
</dbReference>
<dbReference type="InterPro" id="IPR036116">
    <property type="entry name" value="FN3_sf"/>
</dbReference>
<feature type="domain" description="Ig-like" evidence="8">
    <location>
        <begin position="475"/>
        <end position="623"/>
    </location>
</feature>
<dbReference type="CDD" id="cd00096">
    <property type="entry name" value="Ig"/>
    <property type="match status" value="1"/>
</dbReference>
<evidence type="ECO:0000256" key="2">
    <source>
        <dbReference type="ARBA" id="ARBA00023136"/>
    </source>
</evidence>
<evidence type="ECO:0000256" key="4">
    <source>
        <dbReference type="ARBA" id="ARBA00023180"/>
    </source>
</evidence>
<comment type="subcellular location">
    <subcellularLocation>
        <location evidence="1">Membrane</location>
        <topology evidence="1">Single-pass type I membrane protein</topology>
    </subcellularLocation>
</comment>
<dbReference type="InterPro" id="IPR036179">
    <property type="entry name" value="Ig-like_dom_sf"/>
</dbReference>
<evidence type="ECO:0000256" key="6">
    <source>
        <dbReference type="SAM" id="MobiDB-lite"/>
    </source>
</evidence>
<evidence type="ECO:0000259" key="9">
    <source>
        <dbReference type="PROSITE" id="PS50853"/>
    </source>
</evidence>
<evidence type="ECO:0000259" key="8">
    <source>
        <dbReference type="PROSITE" id="PS50835"/>
    </source>
</evidence>
<reference evidence="10" key="1">
    <citation type="submission" date="2020-06" db="EMBL/GenBank/DDBJ databases">
        <authorList>
            <person name="Ji K."/>
            <person name="Li J."/>
        </authorList>
    </citation>
    <scope>NUCLEOTIDE SEQUENCE</scope>
    <source>
        <strain evidence="10">JKM2019</strain>
        <tissue evidence="10">Whole body</tissue>
    </source>
</reference>
<accession>A0A9D4NVY0</accession>
<dbReference type="InterPro" id="IPR003961">
    <property type="entry name" value="FN3_dom"/>
</dbReference>
<keyword evidence="3" id="KW-1015">Disulfide bond</keyword>
<dbReference type="Proteomes" id="UP000828236">
    <property type="component" value="Unassembled WGS sequence"/>
</dbReference>
<feature type="transmembrane region" description="Helical" evidence="7">
    <location>
        <begin position="835"/>
        <end position="859"/>
    </location>
</feature>
<reference evidence="10" key="2">
    <citation type="journal article" date="2021" name="World Allergy Organ. J.">
        <title>Chromosome-level assembly of Dermatophagoides farinae genome and transcriptome reveals two novel allergens Der f 37 and Der f 39.</title>
        <authorList>
            <person name="Chen J."/>
            <person name="Cai Z."/>
            <person name="Fan D."/>
            <person name="Hu J."/>
            <person name="Hou Y."/>
            <person name="He Y."/>
            <person name="Zhang Z."/>
            <person name="Zhao Z."/>
            <person name="Gao P."/>
            <person name="Hu W."/>
            <person name="Sun J."/>
            <person name="Li J."/>
            <person name="Ji K."/>
        </authorList>
    </citation>
    <scope>NUCLEOTIDE SEQUENCE</scope>
    <source>
        <strain evidence="10">JKM2019</strain>
    </source>
</reference>
<name>A0A9D4NVY0_DERFA</name>
<evidence type="ECO:0000256" key="5">
    <source>
        <dbReference type="ARBA" id="ARBA00023319"/>
    </source>
</evidence>
<feature type="region of interest" description="Disordered" evidence="6">
    <location>
        <begin position="1052"/>
        <end position="1091"/>
    </location>
</feature>
<dbReference type="PROSITE" id="PS50853">
    <property type="entry name" value="FN3"/>
    <property type="match status" value="1"/>
</dbReference>
<dbReference type="Gene3D" id="2.60.40.10">
    <property type="entry name" value="Immunoglobulins"/>
    <property type="match status" value="3"/>
</dbReference>
<feature type="region of interest" description="Disordered" evidence="6">
    <location>
        <begin position="522"/>
        <end position="549"/>
    </location>
</feature>
<feature type="domain" description="Fibronectin type-III" evidence="9">
    <location>
        <begin position="630"/>
        <end position="746"/>
    </location>
</feature>
<keyword evidence="2 7" id="KW-0472">Membrane</keyword>
<protein>
    <submittedName>
        <fullName evidence="10">Nephrin</fullName>
    </submittedName>
</protein>
<gene>
    <name evidence="10" type="ORF">HUG17_3722</name>
</gene>
<sequence length="1323" mass="152806">MFAIDNDYDEIDPSALINYKQNNEHQQLNDDKKGGILYRTNCRRQQHEHLNLFRPYDNNMSISNFHSSSSPIALSNKIIYIFRVNANDDQTQLACIANNPLITNHDKPKFLKTIETIELNERENFQLQILLRSNPISNSIRMNRIMRKISTSKHDDADNNLQLDRLLIANQRSDFLLENLKWENIQDYLELIPSQWHWQLSVDNHSILIDMYNVTRNDYGLYVLRAENSIGYSLMFIRLFIRTISSIDKIRVVVPRKTSVMTNTTNQSSTINHRIQMDNSTAIEIIELIENNDRNFRIECDVNDGNPSSIIRWTKQFFSEHLQRLQIHNIRHQHQQSKSINYWPLSNDHYHYHHTQHHSVDIPYLYDDMNADDDDYNFLINSNLHSSDMFIDWSRSNVTQTVLSKKNSKQIANSAANNHHQQQHPNYSHYNNNNNSLSIHSELAINQVNFVDSGIYTCHTMNDSRSIAIRIRHRPRIFVPYNLRKIAANNGEQQSVKFVCSALAYPTNVYFNWTRFTTVNDDDDDDDDHNNNNNNNADSDEIPKKQQQQTSMMLINSDKYRVIFPSSSESSSTSSALETEMIIKNYHHTSELIIRHLDNNDYGIYECMVNNEFGNDHQRFELVRKSYPESPKNLQILNLTHQQAFLRWNPGFNYGHEQSFTIRLWSTKHSLTSDDEFSGYVDGHDDDDRIDPKQPNDGRIFANISNNYFQLNNLEPNTHYRLLLWAKNHLGRSRKSLRKTFHTLSILQYQQQQQQQQMQNFRNKNRHHQQQPTNPLYAASADEQSLNGRLIILNDNGVIGGGNGDTAASQSSTIGGHRSQNRRLAMVVGEDFVELTILMGGLIIILAIISFIMIIFIYWRKRNHHQQQQQQQHQSSNNNNNKINDKINESQQQQQQQLPENGYNQHHHLTNHNSNNNDRSKTKLMMMMNQNEFQPSISVDANNSAAAAAATTTYHLIKTTTNDGDNNICNELMAASSTPMATTPSSSSIAMNDYVNVIDGHHHTHHHLKYYNNESNGHYLAITSNDHHHHHHHQQLQQQQRYEFPYELTTINDSQSSNDHHHHSYNHNHHSHHNQQHGHLIQSSSESESSSSFDKQLQYVLSHQQITNVHLLPDTLEQLTIDSSTSPQPQQPLSSIASLSSSSLLSHMTITDPIMATAGTYQISFTPIHYGDNDNNNEDGSANYEIQPAINSANAAAATIYSGMESGQHCHDYRLNTIISSESMILTPSTSTIVTTTAATKTTTPKVSFMEPNIYINNDNNNYRSSLSSTTATKRNVLLSIHRSIWYYNKPLGYIQNYYDYYELQSIEHDDCQIDNCHDGVDE</sequence>
<dbReference type="InterPro" id="IPR013783">
    <property type="entry name" value="Ig-like_fold"/>
</dbReference>
<dbReference type="InterPro" id="IPR051275">
    <property type="entry name" value="Cell_adhesion_signaling"/>
</dbReference>
<dbReference type="CDD" id="cd00063">
    <property type="entry name" value="FN3"/>
    <property type="match status" value="1"/>
</dbReference>
<comment type="caution">
    <text evidence="10">The sequence shown here is derived from an EMBL/GenBank/DDBJ whole genome shotgun (WGS) entry which is preliminary data.</text>
</comment>
<evidence type="ECO:0000256" key="1">
    <source>
        <dbReference type="ARBA" id="ARBA00004479"/>
    </source>
</evidence>
<dbReference type="PROSITE" id="PS50835">
    <property type="entry name" value="IG_LIKE"/>
    <property type="match status" value="2"/>
</dbReference>
<feature type="region of interest" description="Disordered" evidence="6">
    <location>
        <begin position="867"/>
        <end position="919"/>
    </location>
</feature>
<dbReference type="PANTHER" id="PTHR11640:SF160">
    <property type="entry name" value="PEROXIDASIN HOMOLOG"/>
    <property type="match status" value="1"/>
</dbReference>
<evidence type="ECO:0000313" key="10">
    <source>
        <dbReference type="EMBL" id="KAH7639689.1"/>
    </source>
</evidence>
<dbReference type="SUPFAM" id="SSF49265">
    <property type="entry name" value="Fibronectin type III"/>
    <property type="match status" value="1"/>
</dbReference>
<dbReference type="SMART" id="SM00408">
    <property type="entry name" value="IGc2"/>
    <property type="match status" value="2"/>
</dbReference>
<feature type="compositionally biased region" description="Low complexity" evidence="6">
    <location>
        <begin position="867"/>
        <end position="881"/>
    </location>
</feature>